<dbReference type="CDD" id="cd06188">
    <property type="entry name" value="NADH_quinone_reductase"/>
    <property type="match status" value="1"/>
</dbReference>
<evidence type="ECO:0000313" key="8">
    <source>
        <dbReference type="Proteomes" id="UP000288212"/>
    </source>
</evidence>
<keyword evidence="4" id="KW-1133">Transmembrane helix</keyword>
<feature type="domain" description="FAD-binding FR-type" evidence="6">
    <location>
        <begin position="325"/>
        <end position="459"/>
    </location>
</feature>
<sequence>MKFLQWLHRWTSLIILLQVFLWTLSAAWFTIMDHDGMKAHQYMAHGDHSMLNTTDMVDLNQFEHHFTDASLVRVQLVDGIPQVVVRYGEDEYEYLHGLTGLPWQTGEAMATRLAQASYSGPGDVKRITAIEETWELHGWKGSAWKVEFGDDLNTRVYVDENSGTVIDHRNTPWVISDWAFRLHFIDYTGGRNFNNLVIITAAVVTLWFALSGLILLIKLLGSGEMRWSWRKVPMRTQAGDSEVNLVTPKHRTILQTLQSNELPIGSGCGGGGTCGLCKVRVEDESLPVTDAESELLSQEELAQGIRLACRHKTPTKGKVVLQDNAARYELELTSSRFITPLMKELKFSVVTDEHPEFKAGQYVQFLIPEAVSRARPDDIPEPYHGVWESIAEVEFEHSEVRRNYSMAVRPGAEELVFNVRYQPTADGAKVPGVGSTYLFNLKPGDNVVVEGPFGEFVRTDNEQHVQCFIGGGAGMAPLRSLIQEELESESPRKIEFFYGARSKQELCYADEFEELAEQGKLLFTPVLSEATSHCDWDGPKGFVHQTVENYLKDVDVLSRDYYVCGPPAMLAETLKLLKSMGVPDSQIRFDDFGN</sequence>
<evidence type="ECO:0000259" key="5">
    <source>
        <dbReference type="PROSITE" id="PS51085"/>
    </source>
</evidence>
<name>A0A432VT23_9GAMM</name>
<dbReference type="InterPro" id="IPR036010">
    <property type="entry name" value="2Fe-2S_ferredoxin-like_sf"/>
</dbReference>
<dbReference type="PROSITE" id="PS51085">
    <property type="entry name" value="2FE2S_FER_2"/>
    <property type="match status" value="1"/>
</dbReference>
<dbReference type="SUPFAM" id="SSF54292">
    <property type="entry name" value="2Fe-2S ferredoxin-like"/>
    <property type="match status" value="1"/>
</dbReference>
<reference evidence="7 8" key="1">
    <citation type="journal article" date="2011" name="Front. Microbiol.">
        <title>Genomic signatures of strain selection and enhancement in Bacillus atrophaeus var. globigii, a historical biowarfare simulant.</title>
        <authorList>
            <person name="Gibbons H.S."/>
            <person name="Broomall S.M."/>
            <person name="McNew L.A."/>
            <person name="Daligault H."/>
            <person name="Chapman C."/>
            <person name="Bruce D."/>
            <person name="Karavis M."/>
            <person name="Krepps M."/>
            <person name="McGregor P.A."/>
            <person name="Hong C."/>
            <person name="Park K.H."/>
            <person name="Akmal A."/>
            <person name="Feldman A."/>
            <person name="Lin J.S."/>
            <person name="Chang W.E."/>
            <person name="Higgs B.W."/>
            <person name="Demirev P."/>
            <person name="Lindquist J."/>
            <person name="Liem A."/>
            <person name="Fochler E."/>
            <person name="Read T.D."/>
            <person name="Tapia R."/>
            <person name="Johnson S."/>
            <person name="Bishop-Lilly K.A."/>
            <person name="Detter C."/>
            <person name="Han C."/>
            <person name="Sozhamannan S."/>
            <person name="Rosenzweig C.N."/>
            <person name="Skowronski E.W."/>
        </authorList>
    </citation>
    <scope>NUCLEOTIDE SEQUENCE [LARGE SCALE GENOMIC DNA]</scope>
    <source>
        <strain evidence="7 8">AK5</strain>
    </source>
</reference>
<accession>A0A432VT23</accession>
<dbReference type="Gene3D" id="3.40.50.80">
    <property type="entry name" value="Nucleotide-binding domain of ferredoxin-NADP reductase (FNR) module"/>
    <property type="match status" value="1"/>
</dbReference>
<dbReference type="Pfam" id="PF00175">
    <property type="entry name" value="NAD_binding_1"/>
    <property type="match status" value="1"/>
</dbReference>
<dbReference type="InterPro" id="IPR001433">
    <property type="entry name" value="OxRdtase_FAD/NAD-bd"/>
</dbReference>
<dbReference type="GO" id="GO:0051536">
    <property type="term" value="F:iron-sulfur cluster binding"/>
    <property type="evidence" value="ECO:0007669"/>
    <property type="project" value="InterPro"/>
</dbReference>
<keyword evidence="8" id="KW-1185">Reference proteome</keyword>
<evidence type="ECO:0000256" key="1">
    <source>
        <dbReference type="ARBA" id="ARBA00022630"/>
    </source>
</evidence>
<dbReference type="InterPro" id="IPR017938">
    <property type="entry name" value="Riboflavin_synthase-like_b-brl"/>
</dbReference>
<dbReference type="PANTHER" id="PTHR43644">
    <property type="entry name" value="NA(+)-TRANSLOCATING NADH-QUINONE REDUCTASE SUBUNIT"/>
    <property type="match status" value="1"/>
</dbReference>
<evidence type="ECO:0000313" key="7">
    <source>
        <dbReference type="EMBL" id="RUO19579.1"/>
    </source>
</evidence>
<dbReference type="Proteomes" id="UP000288212">
    <property type="component" value="Unassembled WGS sequence"/>
</dbReference>
<organism evidence="7 8">
    <name type="scientific">Aliidiomarina haloalkalitolerans</name>
    <dbReference type="NCBI Taxonomy" id="859059"/>
    <lineage>
        <taxon>Bacteria</taxon>
        <taxon>Pseudomonadati</taxon>
        <taxon>Pseudomonadota</taxon>
        <taxon>Gammaproteobacteria</taxon>
        <taxon>Alteromonadales</taxon>
        <taxon>Idiomarinaceae</taxon>
        <taxon>Aliidiomarina</taxon>
    </lineage>
</organism>
<evidence type="ECO:0000256" key="3">
    <source>
        <dbReference type="ARBA" id="ARBA00023075"/>
    </source>
</evidence>
<dbReference type="Gene3D" id="3.10.20.30">
    <property type="match status" value="1"/>
</dbReference>
<evidence type="ECO:0000259" key="6">
    <source>
        <dbReference type="PROSITE" id="PS51384"/>
    </source>
</evidence>
<keyword evidence="4" id="KW-0472">Membrane</keyword>
<dbReference type="AlphaFoldDB" id="A0A432VT23"/>
<dbReference type="InterPro" id="IPR001041">
    <property type="entry name" value="2Fe-2S_ferredoxin-type"/>
</dbReference>
<dbReference type="InterPro" id="IPR017927">
    <property type="entry name" value="FAD-bd_FR_type"/>
</dbReference>
<keyword evidence="1" id="KW-0285">Flavoprotein</keyword>
<dbReference type="PROSITE" id="PS51384">
    <property type="entry name" value="FAD_FR"/>
    <property type="match status" value="1"/>
</dbReference>
<dbReference type="OrthoDB" id="9806195at2"/>
<proteinExistence type="predicted"/>
<feature type="transmembrane region" description="Helical" evidence="4">
    <location>
        <begin position="196"/>
        <end position="221"/>
    </location>
</feature>
<evidence type="ECO:0000256" key="4">
    <source>
        <dbReference type="SAM" id="Phobius"/>
    </source>
</evidence>
<dbReference type="SUPFAM" id="SSF52343">
    <property type="entry name" value="Ferredoxin reductase-like, C-terminal NADP-linked domain"/>
    <property type="match status" value="1"/>
</dbReference>
<dbReference type="InterPro" id="IPR039261">
    <property type="entry name" value="FNR_nucleotide-bd"/>
</dbReference>
<dbReference type="Gene3D" id="2.40.30.10">
    <property type="entry name" value="Translation factors"/>
    <property type="match status" value="1"/>
</dbReference>
<comment type="caution">
    <text evidence="7">The sequence shown here is derived from an EMBL/GenBank/DDBJ whole genome shotgun (WGS) entry which is preliminary data.</text>
</comment>
<dbReference type="RefSeq" id="WP_126793134.1">
    <property type="nucleotide sequence ID" value="NZ_PIPI01000005.1"/>
</dbReference>
<dbReference type="PANTHER" id="PTHR43644:SF1">
    <property type="entry name" value="NAD(P)H-FLAVIN REDUCTASE"/>
    <property type="match status" value="1"/>
</dbReference>
<dbReference type="InterPro" id="IPR001709">
    <property type="entry name" value="Flavoprot_Pyr_Nucl_cyt_Rdtase"/>
</dbReference>
<keyword evidence="4" id="KW-0812">Transmembrane</keyword>
<feature type="domain" description="2Fe-2S ferredoxin-type" evidence="5">
    <location>
        <begin position="230"/>
        <end position="326"/>
    </location>
</feature>
<evidence type="ECO:0000256" key="2">
    <source>
        <dbReference type="ARBA" id="ARBA00022827"/>
    </source>
</evidence>
<gene>
    <name evidence="7" type="ORF">CWE06_08595</name>
</gene>
<keyword evidence="2" id="KW-0274">FAD</keyword>
<dbReference type="InterPro" id="IPR012675">
    <property type="entry name" value="Beta-grasp_dom_sf"/>
</dbReference>
<dbReference type="Pfam" id="PF00111">
    <property type="entry name" value="Fer2"/>
    <property type="match status" value="1"/>
</dbReference>
<dbReference type="EMBL" id="PIPI01000005">
    <property type="protein sequence ID" value="RUO19579.1"/>
    <property type="molecule type" value="Genomic_DNA"/>
</dbReference>
<keyword evidence="3 7" id="KW-0830">Ubiquinone</keyword>
<dbReference type="SUPFAM" id="SSF63380">
    <property type="entry name" value="Riboflavin synthase domain-like"/>
    <property type="match status" value="1"/>
</dbReference>
<dbReference type="PRINTS" id="PR00371">
    <property type="entry name" value="FPNCR"/>
</dbReference>
<dbReference type="GO" id="GO:0016491">
    <property type="term" value="F:oxidoreductase activity"/>
    <property type="evidence" value="ECO:0007669"/>
    <property type="project" value="InterPro"/>
</dbReference>
<protein>
    <submittedName>
        <fullName evidence="7">NADH:ubiquinone oxidoreductase</fullName>
    </submittedName>
</protein>